<dbReference type="Pfam" id="PF07534">
    <property type="entry name" value="TLD"/>
    <property type="match status" value="1"/>
</dbReference>
<accession>A0A8J8NRU5</accession>
<dbReference type="PROSITE" id="PS51886">
    <property type="entry name" value="TLDC"/>
    <property type="match status" value="1"/>
</dbReference>
<dbReference type="AlphaFoldDB" id="A0A8J8NRU5"/>
<dbReference type="OrthoDB" id="299389at2759"/>
<comment type="caution">
    <text evidence="2">The sequence shown here is derived from an EMBL/GenBank/DDBJ whole genome shotgun (WGS) entry which is preliminary data.</text>
</comment>
<dbReference type="PANTHER" id="PTHR23354">
    <property type="entry name" value="NUCLEOLAR PROTEIN 7/ESTROGEN RECEPTOR COACTIVATOR-RELATED"/>
    <property type="match status" value="1"/>
</dbReference>
<dbReference type="InterPro" id="IPR006571">
    <property type="entry name" value="TLDc_dom"/>
</dbReference>
<feature type="domain" description="TLDc" evidence="1">
    <location>
        <begin position="24"/>
        <end position="203"/>
    </location>
</feature>
<evidence type="ECO:0000313" key="2">
    <source>
        <dbReference type="EMBL" id="TNV79380.1"/>
    </source>
</evidence>
<sequence>MVITDLDLAFDQKEEFPSPFDKCSTTAFGLTQTIITMLLNWLDPQAQLNLLYRGSEQGISPLSFHQHCDKKGATLTLVKSDLGKVFGGYTQVSWRSESRPKAVKDNKAFVFSLTHKQRYALKHFNGPAVVHSKDFMAVFGRETLRDIFLQRNDGRMANNNTSDFGANYILPKEMVIGSEQSTSHLSGTGLMFKIAEIEVYQVVIAK</sequence>
<dbReference type="Proteomes" id="UP000785679">
    <property type="component" value="Unassembled WGS sequence"/>
</dbReference>
<keyword evidence="3" id="KW-1185">Reference proteome</keyword>
<dbReference type="EMBL" id="RRYP01008985">
    <property type="protein sequence ID" value="TNV79380.1"/>
    <property type="molecule type" value="Genomic_DNA"/>
</dbReference>
<dbReference type="SMART" id="SM00584">
    <property type="entry name" value="TLDc"/>
    <property type="match status" value="1"/>
</dbReference>
<gene>
    <name evidence="2" type="ORF">FGO68_gene1790</name>
</gene>
<protein>
    <recommendedName>
        <fullName evidence="1">TLDc domain-containing protein</fullName>
    </recommendedName>
</protein>
<proteinExistence type="predicted"/>
<evidence type="ECO:0000313" key="3">
    <source>
        <dbReference type="Proteomes" id="UP000785679"/>
    </source>
</evidence>
<organism evidence="2 3">
    <name type="scientific">Halteria grandinella</name>
    <dbReference type="NCBI Taxonomy" id="5974"/>
    <lineage>
        <taxon>Eukaryota</taxon>
        <taxon>Sar</taxon>
        <taxon>Alveolata</taxon>
        <taxon>Ciliophora</taxon>
        <taxon>Intramacronucleata</taxon>
        <taxon>Spirotrichea</taxon>
        <taxon>Stichotrichia</taxon>
        <taxon>Sporadotrichida</taxon>
        <taxon>Halteriidae</taxon>
        <taxon>Halteria</taxon>
    </lineage>
</organism>
<evidence type="ECO:0000259" key="1">
    <source>
        <dbReference type="PROSITE" id="PS51886"/>
    </source>
</evidence>
<reference evidence="2" key="1">
    <citation type="submission" date="2019-06" db="EMBL/GenBank/DDBJ databases">
        <authorList>
            <person name="Zheng W."/>
        </authorList>
    </citation>
    <scope>NUCLEOTIDE SEQUENCE</scope>
    <source>
        <strain evidence="2">QDHG01</strain>
    </source>
</reference>
<name>A0A8J8NRU5_HALGN</name>